<organism evidence="1 2">
    <name type="scientific">Raineyella antarctica</name>
    <dbReference type="NCBI Taxonomy" id="1577474"/>
    <lineage>
        <taxon>Bacteria</taxon>
        <taxon>Bacillati</taxon>
        <taxon>Actinomycetota</taxon>
        <taxon>Actinomycetes</taxon>
        <taxon>Propionibacteriales</taxon>
        <taxon>Propionibacteriaceae</taxon>
        <taxon>Raineyella</taxon>
    </lineage>
</organism>
<proteinExistence type="predicted"/>
<evidence type="ECO:0000313" key="1">
    <source>
        <dbReference type="EMBL" id="SDB87237.1"/>
    </source>
</evidence>
<dbReference type="RefSeq" id="WP_139283210.1">
    <property type="nucleotide sequence ID" value="NZ_FMYF01000005.1"/>
</dbReference>
<dbReference type="EMBL" id="FMYF01000005">
    <property type="protein sequence ID" value="SDB87237.1"/>
    <property type="molecule type" value="Genomic_DNA"/>
</dbReference>
<keyword evidence="2" id="KW-1185">Reference proteome</keyword>
<evidence type="ECO:0000313" key="2">
    <source>
        <dbReference type="Proteomes" id="UP000199086"/>
    </source>
</evidence>
<reference evidence="1 2" key="1">
    <citation type="submission" date="2016-06" db="EMBL/GenBank/DDBJ databases">
        <authorList>
            <person name="Olsen C.W."/>
            <person name="Carey S."/>
            <person name="Hinshaw L."/>
            <person name="Karasin A.I."/>
        </authorList>
    </citation>
    <scope>NUCLEOTIDE SEQUENCE [LARGE SCALE GENOMIC DNA]</scope>
    <source>
        <strain evidence="1 2">LZ-22</strain>
    </source>
</reference>
<sequence length="235" mass="26312">MAMEPILEEELRRLRKMPGPLSDTKLLETPGILLGLGRGDPETAMNRLLLLSRQADDDPEIQAAFASFGWGADGDTVLARLQDYAALCGVDARTTRRWSDAGITKLVQLILTAAPWIDPKLGARFHDDDAEGLTLSMRFAVPLHIGMRLPALYENGVTRDITWKRYKQDDRQYYYLATPIRLLLQAPLNLRLEWRGEAKPSMLVEGDLHATVIRVGQNFGSVVTVWLKSRSTTAL</sequence>
<protein>
    <submittedName>
        <fullName evidence="1">Uncharacterized protein</fullName>
    </submittedName>
</protein>
<dbReference type="STRING" id="1577474.GA0111570_105310"/>
<dbReference type="OrthoDB" id="4965851at2"/>
<name>A0A1G6GYV4_9ACTN</name>
<accession>A0A1G6GYV4</accession>
<dbReference type="Proteomes" id="UP000199086">
    <property type="component" value="Unassembled WGS sequence"/>
</dbReference>
<dbReference type="AlphaFoldDB" id="A0A1G6GYV4"/>
<gene>
    <name evidence="1" type="ORF">GA0111570_105310</name>
</gene>